<dbReference type="PANTHER" id="PTHR34203:SF15">
    <property type="entry name" value="SLL1173 PROTEIN"/>
    <property type="match status" value="1"/>
</dbReference>
<keyword evidence="1" id="KW-0808">Transferase</keyword>
<dbReference type="InterPro" id="IPR052514">
    <property type="entry name" value="SAM-dependent_MTase"/>
</dbReference>
<dbReference type="EMBL" id="JAIGYQ010000004">
    <property type="protein sequence ID" value="MBX7490564.1"/>
    <property type="molecule type" value="Genomic_DNA"/>
</dbReference>
<dbReference type="PANTHER" id="PTHR34203">
    <property type="entry name" value="METHYLTRANSFERASE, FKBM FAMILY PROTEIN"/>
    <property type="match status" value="1"/>
</dbReference>
<organism evidence="1 2">
    <name type="scientific">Helicobacter turcicus</name>
    <dbReference type="NCBI Taxonomy" id="2867412"/>
    <lineage>
        <taxon>Bacteria</taxon>
        <taxon>Pseudomonadati</taxon>
        <taxon>Campylobacterota</taxon>
        <taxon>Epsilonproteobacteria</taxon>
        <taxon>Campylobacterales</taxon>
        <taxon>Helicobacteraceae</taxon>
        <taxon>Helicobacter</taxon>
    </lineage>
</organism>
<name>A0ABS7JMG2_9HELI</name>
<dbReference type="RefSeq" id="WP_221561801.1">
    <property type="nucleotide sequence ID" value="NZ_JAIGYQ010000004.1"/>
</dbReference>
<keyword evidence="1" id="KW-0489">Methyltransferase</keyword>
<sequence>MQKDVVTLDLKEEGVKYKVYVPYKETDCIQRDIYKNNVPYEYELLQEILTRIPKDSVVLDVGMNIGNHALSFAANGYKVIAFEANPKMSAIAKESIKLNGFQKAIKVYEIGVSNREEVMHFEKEIPENFGAMSLTLGESMGGGDYLQTLR</sequence>
<dbReference type="SUPFAM" id="SSF53335">
    <property type="entry name" value="S-adenosyl-L-methionine-dependent methyltransferases"/>
    <property type="match status" value="1"/>
</dbReference>
<keyword evidence="2" id="KW-1185">Reference proteome</keyword>
<dbReference type="InterPro" id="IPR006342">
    <property type="entry name" value="FkbM_mtfrase"/>
</dbReference>
<dbReference type="Proteomes" id="UP000700059">
    <property type="component" value="Unassembled WGS sequence"/>
</dbReference>
<dbReference type="GO" id="GO:0008168">
    <property type="term" value="F:methyltransferase activity"/>
    <property type="evidence" value="ECO:0007669"/>
    <property type="project" value="UniProtKB-KW"/>
</dbReference>
<accession>A0ABS7JMG2</accession>
<proteinExistence type="predicted"/>
<reference evidence="1 2" key="1">
    <citation type="submission" date="2021-08" db="EMBL/GenBank/DDBJ databases">
        <title>Helicobacter spp. isolated from feces of Anatolian Ground Squirrel (Spermophilus xanthoprymnus) in Turkey.</title>
        <authorList>
            <person name="Aydin F."/>
            <person name="Abay S."/>
            <person name="Kayman T."/>
            <person name="Karakaya E."/>
            <person name="Saticioglu I.B."/>
        </authorList>
    </citation>
    <scope>NUCLEOTIDE SEQUENCE [LARGE SCALE GENOMIC DNA]</scope>
    <source>
        <strain evidence="1 2">Faydin-H70</strain>
    </source>
</reference>
<dbReference type="Gene3D" id="3.40.50.150">
    <property type="entry name" value="Vaccinia Virus protein VP39"/>
    <property type="match status" value="1"/>
</dbReference>
<dbReference type="GO" id="GO:0032259">
    <property type="term" value="P:methylation"/>
    <property type="evidence" value="ECO:0007669"/>
    <property type="project" value="UniProtKB-KW"/>
</dbReference>
<protein>
    <submittedName>
        <fullName evidence="1">FkbM family methyltransferase</fullName>
    </submittedName>
</protein>
<gene>
    <name evidence="1" type="ORF">K4G57_03650</name>
</gene>
<evidence type="ECO:0000313" key="2">
    <source>
        <dbReference type="Proteomes" id="UP000700059"/>
    </source>
</evidence>
<dbReference type="NCBIfam" id="TIGR01444">
    <property type="entry name" value="fkbM_fam"/>
    <property type="match status" value="1"/>
</dbReference>
<dbReference type="InterPro" id="IPR029063">
    <property type="entry name" value="SAM-dependent_MTases_sf"/>
</dbReference>
<evidence type="ECO:0000313" key="1">
    <source>
        <dbReference type="EMBL" id="MBX7490564.1"/>
    </source>
</evidence>
<comment type="caution">
    <text evidence="1">The sequence shown here is derived from an EMBL/GenBank/DDBJ whole genome shotgun (WGS) entry which is preliminary data.</text>
</comment>